<keyword evidence="6" id="KW-1185">Reference proteome</keyword>
<gene>
    <name evidence="5" type="ORF">AWN90_16380</name>
</gene>
<organism evidence="5 6">
    <name type="scientific">Nocardia terpenica</name>
    <dbReference type="NCBI Taxonomy" id="455432"/>
    <lineage>
        <taxon>Bacteria</taxon>
        <taxon>Bacillati</taxon>
        <taxon>Actinomycetota</taxon>
        <taxon>Actinomycetes</taxon>
        <taxon>Mycobacteriales</taxon>
        <taxon>Nocardiaceae</taxon>
        <taxon>Nocardia</taxon>
    </lineage>
</organism>
<dbReference type="InterPro" id="IPR002577">
    <property type="entry name" value="HTH_HxlR"/>
</dbReference>
<dbReference type="Pfam" id="PF01638">
    <property type="entry name" value="HxlR"/>
    <property type="match status" value="1"/>
</dbReference>
<dbReference type="Proteomes" id="UP000076512">
    <property type="component" value="Unassembled WGS sequence"/>
</dbReference>
<evidence type="ECO:0000256" key="1">
    <source>
        <dbReference type="ARBA" id="ARBA00023015"/>
    </source>
</evidence>
<evidence type="ECO:0000259" key="4">
    <source>
        <dbReference type="PROSITE" id="PS51118"/>
    </source>
</evidence>
<dbReference type="PANTHER" id="PTHR33204:SF18">
    <property type="entry name" value="TRANSCRIPTIONAL REGULATORY PROTEIN"/>
    <property type="match status" value="1"/>
</dbReference>
<proteinExistence type="predicted"/>
<protein>
    <submittedName>
        <fullName evidence="5">HxlR family transcriptional regulator</fullName>
    </submittedName>
</protein>
<name>A0A161WG00_9NOCA</name>
<dbReference type="STRING" id="455432.AWN90_16380"/>
<dbReference type="InterPro" id="IPR036388">
    <property type="entry name" value="WH-like_DNA-bd_sf"/>
</dbReference>
<keyword evidence="1" id="KW-0805">Transcription regulation</keyword>
<keyword evidence="3" id="KW-0804">Transcription</keyword>
<evidence type="ECO:0000313" key="5">
    <source>
        <dbReference type="EMBL" id="KZM75909.1"/>
    </source>
</evidence>
<reference evidence="5 6" key="1">
    <citation type="submission" date="2016-04" db="EMBL/GenBank/DDBJ databases">
        <authorList>
            <person name="Evans L.H."/>
            <person name="Alamgir A."/>
            <person name="Owens N."/>
            <person name="Weber N.D."/>
            <person name="Virtaneva K."/>
            <person name="Barbian K."/>
            <person name="Babar A."/>
            <person name="Rosenke K."/>
        </authorList>
    </citation>
    <scope>NUCLEOTIDE SEQUENCE [LARGE SCALE GENOMIC DNA]</scope>
    <source>
        <strain evidence="5 6">IFM 0406</strain>
    </source>
</reference>
<comment type="caution">
    <text evidence="5">The sequence shown here is derived from an EMBL/GenBank/DDBJ whole genome shotgun (WGS) entry which is preliminary data.</text>
</comment>
<dbReference type="GeneID" id="88356993"/>
<dbReference type="InterPro" id="IPR036390">
    <property type="entry name" value="WH_DNA-bd_sf"/>
</dbReference>
<evidence type="ECO:0000256" key="2">
    <source>
        <dbReference type="ARBA" id="ARBA00023125"/>
    </source>
</evidence>
<sequence>MQRTSFAEMHCSIGRSLELVGEWWTPLIVRDLYLGLNRFDDIAENLGISRNLLTRRLDALVEHGIVERRAYRERPPRHEYHLTAAGHELVPVLMALMAWGDKWATPPGGPPMRLVHRDCEAQFTPRVCCSACGEPIDDSAVASHAGPGAAAGPGTRVLARRHAERHGEAPHG</sequence>
<evidence type="ECO:0000256" key="3">
    <source>
        <dbReference type="ARBA" id="ARBA00023163"/>
    </source>
</evidence>
<dbReference type="GO" id="GO:0003677">
    <property type="term" value="F:DNA binding"/>
    <property type="evidence" value="ECO:0007669"/>
    <property type="project" value="UniProtKB-KW"/>
</dbReference>
<dbReference type="InterPro" id="IPR011991">
    <property type="entry name" value="ArsR-like_HTH"/>
</dbReference>
<feature type="domain" description="HTH hxlR-type" evidence="4">
    <location>
        <begin position="11"/>
        <end position="108"/>
    </location>
</feature>
<dbReference type="PANTHER" id="PTHR33204">
    <property type="entry name" value="TRANSCRIPTIONAL REGULATOR, MARR FAMILY"/>
    <property type="match status" value="1"/>
</dbReference>
<evidence type="ECO:0000313" key="6">
    <source>
        <dbReference type="Proteomes" id="UP000076512"/>
    </source>
</evidence>
<keyword evidence="2" id="KW-0238">DNA-binding</keyword>
<accession>A0A161WG00</accession>
<dbReference type="CDD" id="cd00090">
    <property type="entry name" value="HTH_ARSR"/>
    <property type="match status" value="1"/>
</dbReference>
<dbReference type="PROSITE" id="PS51118">
    <property type="entry name" value="HTH_HXLR"/>
    <property type="match status" value="1"/>
</dbReference>
<dbReference type="AlphaFoldDB" id="A0A161WG00"/>
<dbReference type="Gene3D" id="1.10.10.10">
    <property type="entry name" value="Winged helix-like DNA-binding domain superfamily/Winged helix DNA-binding domain"/>
    <property type="match status" value="1"/>
</dbReference>
<dbReference type="RefSeq" id="WP_067581679.1">
    <property type="nucleotide sequence ID" value="NZ_CP023778.1"/>
</dbReference>
<dbReference type="SUPFAM" id="SSF46785">
    <property type="entry name" value="Winged helix' DNA-binding domain"/>
    <property type="match status" value="1"/>
</dbReference>
<dbReference type="EMBL" id="LWGR01000002">
    <property type="protein sequence ID" value="KZM75909.1"/>
    <property type="molecule type" value="Genomic_DNA"/>
</dbReference>